<protein>
    <recommendedName>
        <fullName evidence="2">Xylose isomerase-like TIM barrel domain-containing protein</fullName>
    </recommendedName>
</protein>
<evidence type="ECO:0008006" key="2">
    <source>
        <dbReference type="Google" id="ProtNLM"/>
    </source>
</evidence>
<dbReference type="EMBL" id="UINC01208270">
    <property type="protein sequence ID" value="SVE30729.1"/>
    <property type="molecule type" value="Genomic_DNA"/>
</dbReference>
<gene>
    <name evidence="1" type="ORF">METZ01_LOCUS483583</name>
</gene>
<evidence type="ECO:0000313" key="1">
    <source>
        <dbReference type="EMBL" id="SVE30729.1"/>
    </source>
</evidence>
<dbReference type="AlphaFoldDB" id="A0A383CFA5"/>
<organism evidence="1">
    <name type="scientific">marine metagenome</name>
    <dbReference type="NCBI Taxonomy" id="408172"/>
    <lineage>
        <taxon>unclassified sequences</taxon>
        <taxon>metagenomes</taxon>
        <taxon>ecological metagenomes</taxon>
    </lineage>
</organism>
<dbReference type="InterPro" id="IPR007801">
    <property type="entry name" value="MbnB/TglH/ChrH"/>
</dbReference>
<name>A0A383CFA5_9ZZZZ</name>
<dbReference type="InterPro" id="IPR036237">
    <property type="entry name" value="Xyl_isomerase-like_sf"/>
</dbReference>
<dbReference type="Gene3D" id="3.20.20.150">
    <property type="entry name" value="Divalent-metal-dependent TIM barrel enzymes"/>
    <property type="match status" value="1"/>
</dbReference>
<sequence>MPLLATPISHLFENEHYGEEITNVSDCLEVRQRSLDSELPKQWLFHIDIDITLKWDDETRDYLQQAFIKKPDLKLATFQATRCCQDEQIENGMFQLSGKVYSDQDMLEHAKENTRWLREVMSDDVKIGLENNNYYPNPAYDIVTDGVFITKLINQSNLYLLLDIAHAMVTAHNQQITYQDYIASLPLDNLIQLHI</sequence>
<proteinExistence type="predicted"/>
<dbReference type="SUPFAM" id="SSF51658">
    <property type="entry name" value="Xylose isomerase-like"/>
    <property type="match status" value="1"/>
</dbReference>
<feature type="non-terminal residue" evidence="1">
    <location>
        <position position="195"/>
    </location>
</feature>
<reference evidence="1" key="1">
    <citation type="submission" date="2018-05" db="EMBL/GenBank/DDBJ databases">
        <authorList>
            <person name="Lanie J.A."/>
            <person name="Ng W.-L."/>
            <person name="Kazmierczak K.M."/>
            <person name="Andrzejewski T.M."/>
            <person name="Davidsen T.M."/>
            <person name="Wayne K.J."/>
            <person name="Tettelin H."/>
            <person name="Glass J.I."/>
            <person name="Rusch D."/>
            <person name="Podicherti R."/>
            <person name="Tsui H.-C.T."/>
            <person name="Winkler M.E."/>
        </authorList>
    </citation>
    <scope>NUCLEOTIDE SEQUENCE</scope>
</reference>
<accession>A0A383CFA5</accession>
<dbReference type="Pfam" id="PF05114">
    <property type="entry name" value="MbnB_TglH_ChrH"/>
    <property type="match status" value="1"/>
</dbReference>